<dbReference type="GO" id="GO:0005829">
    <property type="term" value="C:cytosol"/>
    <property type="evidence" value="ECO:0007669"/>
    <property type="project" value="TreeGrafter"/>
</dbReference>
<comment type="similarity">
    <text evidence="1">Belongs to the IML2 family.</text>
</comment>
<dbReference type="Proteomes" id="UP000006790">
    <property type="component" value="Chromosome 6"/>
</dbReference>
<dbReference type="OrthoDB" id="2154985at2759"/>
<keyword evidence="4" id="KW-1185">Reference proteome</keyword>
<dbReference type="RefSeq" id="XP_003647525.1">
    <property type="nucleotide sequence ID" value="XM_003647477.1"/>
</dbReference>
<dbReference type="PANTHER" id="PTHR31859">
    <property type="entry name" value="TETRATRICOPEPTIDE REPEAT PROTEIN 39 FAMILY MEMBER"/>
    <property type="match status" value="1"/>
</dbReference>
<dbReference type="AlphaFoldDB" id="G8JUC8"/>
<reference evidence="4" key="1">
    <citation type="journal article" date="2012" name="G3 (Bethesda)">
        <title>Pichia sorbitophila, an interspecies yeast hybrid reveals early steps of genome resolution following polyploidization.</title>
        <authorList>
            <person name="Leh Louis V."/>
            <person name="Despons L."/>
            <person name="Friedrich A."/>
            <person name="Martin T."/>
            <person name="Durrens P."/>
            <person name="Casaregola S."/>
            <person name="Neuveglise C."/>
            <person name="Fairhead C."/>
            <person name="Marck C."/>
            <person name="Cruz J.A."/>
            <person name="Straub M.L."/>
            <person name="Kugler V."/>
            <person name="Sacerdot C."/>
            <person name="Uzunov Z."/>
            <person name="Thierry A."/>
            <person name="Weiss S."/>
            <person name="Bleykasten C."/>
            <person name="De Montigny J."/>
            <person name="Jacques N."/>
            <person name="Jung P."/>
            <person name="Lemaire M."/>
            <person name="Mallet S."/>
            <person name="Morel G."/>
            <person name="Richard G.F."/>
            <person name="Sarkar A."/>
            <person name="Savel G."/>
            <person name="Schacherer J."/>
            <person name="Seret M.L."/>
            <person name="Talla E."/>
            <person name="Samson G."/>
            <person name="Jubin C."/>
            <person name="Poulain J."/>
            <person name="Vacherie B."/>
            <person name="Barbe V."/>
            <person name="Pelletier E."/>
            <person name="Sherman D.J."/>
            <person name="Westhof E."/>
            <person name="Weissenbach J."/>
            <person name="Baret P.V."/>
            <person name="Wincker P."/>
            <person name="Gaillardin C."/>
            <person name="Dujon B."/>
            <person name="Souciet J.L."/>
        </authorList>
    </citation>
    <scope>NUCLEOTIDE SEQUENCE [LARGE SCALE GENOMIC DNA]</scope>
    <source>
        <strain evidence="4">CBS 270.75 / DBVPG 7215 / KCTC 17166 / NRRL Y-17582</strain>
    </source>
</reference>
<dbReference type="GO" id="GO:0005634">
    <property type="term" value="C:nucleus"/>
    <property type="evidence" value="ECO:0007669"/>
    <property type="project" value="TreeGrafter"/>
</dbReference>
<dbReference type="HOGENOM" id="CLU_014926_0_0_1"/>
<dbReference type="GO" id="GO:0005741">
    <property type="term" value="C:mitochondrial outer membrane"/>
    <property type="evidence" value="ECO:0007669"/>
    <property type="project" value="TreeGrafter"/>
</dbReference>
<feature type="region of interest" description="Disordered" evidence="2">
    <location>
        <begin position="366"/>
        <end position="385"/>
    </location>
</feature>
<sequence length="731" mass="82656">MFRMLESFTAAIAGSYNKDGPYSHEQSLGAIVRHGHDLEILLNAMESVFTDHRDEGLGLLKEIERDPTSDPVIVNLGLGVLYYVEAMMEFDTECIKRASQTLHGAERLAIKAKVRAEHLGFSISGFYAPGTEYALYYTEACLLQALMMMLSPSVVENTKALFKFRKAYQMLRELHERVNKAEDKAEDSKWKMSHLPQGERSRASSESTNTSTSVFGSSKLYEGKLDNEILALMTHTYKLRTARLRDGGVGSDSLAGAGIAVETLKDLSGTEINGSTIDIMSIAGENQKTIRDFINSGVDLCFGIQQVVLSLLPPTLETVLFIIGFRGARSEGLRLVWEATKYRDVHGAVALFGLLIYYEGPTPSVDSEFDVPPSKLNKQDQGTSRAQDDLGVFTLIKPTNMLEEALHEVRRRSPKSPIWLLQESRILSSKGKHQEAIDLSYSIDASKIGMPQVKTFLIFDRINNLVAVQEYEKAAEDSLSLTDVAPSNKAFFTYYAGCCYLECFRLCELDLLDRKKQDFYRKRANDLIFSSISFFPEKFGCRVFPLDRFVLRKVRKFQETQKRLGLKEPISAIAISPVHELNYLFTGFGRMTTEHTKMTYKVLTEYTNPAINAGDPNEEMIRQFLLALCFRNLGSIDTGCRILDEKLIPLVCRIHTNGKVKYIKNTADPWLYPTILYERALFCWKLKGLDGVKEAREWLYRAQNYMDDYELSSRIGLKIKVSLDKLLEVTV</sequence>
<dbReference type="KEGG" id="erc:Ecym_6332"/>
<dbReference type="FunCoup" id="G8JUC8">
    <property type="interactions" value="136"/>
</dbReference>
<evidence type="ECO:0000313" key="3">
    <source>
        <dbReference type="EMBL" id="AET40708.1"/>
    </source>
</evidence>
<dbReference type="eggNOG" id="KOG3783">
    <property type="taxonomic scope" value="Eukaryota"/>
</dbReference>
<proteinExistence type="inferred from homology"/>
<evidence type="ECO:0000313" key="4">
    <source>
        <dbReference type="Proteomes" id="UP000006790"/>
    </source>
</evidence>
<evidence type="ECO:0000256" key="2">
    <source>
        <dbReference type="SAM" id="MobiDB-lite"/>
    </source>
</evidence>
<protein>
    <recommendedName>
        <fullName evidence="5">Inclusion body clearance protein IML2</fullName>
    </recommendedName>
</protein>
<name>G8JUC8_ERECY</name>
<feature type="compositionally biased region" description="Polar residues" evidence="2">
    <location>
        <begin position="204"/>
        <end position="214"/>
    </location>
</feature>
<dbReference type="InterPro" id="IPR019412">
    <property type="entry name" value="IML2/TPR_39"/>
</dbReference>
<dbReference type="EMBL" id="CP002502">
    <property type="protein sequence ID" value="AET40708.1"/>
    <property type="molecule type" value="Genomic_DNA"/>
</dbReference>
<feature type="region of interest" description="Disordered" evidence="2">
    <location>
        <begin position="182"/>
        <end position="214"/>
    </location>
</feature>
<evidence type="ECO:0000256" key="1">
    <source>
        <dbReference type="ARBA" id="ARBA00010925"/>
    </source>
</evidence>
<dbReference type="Pfam" id="PF10300">
    <property type="entry name" value="Iml2-TPR_39"/>
    <property type="match status" value="1"/>
</dbReference>
<evidence type="ECO:0008006" key="5">
    <source>
        <dbReference type="Google" id="ProtNLM"/>
    </source>
</evidence>
<organism evidence="3 4">
    <name type="scientific">Eremothecium cymbalariae (strain CBS 270.75 / DBVPG 7215 / KCTC 17166 / NRRL Y-17582)</name>
    <name type="common">Yeast</name>
    <dbReference type="NCBI Taxonomy" id="931890"/>
    <lineage>
        <taxon>Eukaryota</taxon>
        <taxon>Fungi</taxon>
        <taxon>Dikarya</taxon>
        <taxon>Ascomycota</taxon>
        <taxon>Saccharomycotina</taxon>
        <taxon>Saccharomycetes</taxon>
        <taxon>Saccharomycetales</taxon>
        <taxon>Saccharomycetaceae</taxon>
        <taxon>Eremothecium</taxon>
    </lineage>
</organism>
<dbReference type="PANTHER" id="PTHR31859:SF1">
    <property type="entry name" value="TETRATRICOPEPTIDE REPEAT PROTEIN 39C"/>
    <property type="match status" value="1"/>
</dbReference>
<dbReference type="OMA" id="WNGYNRM"/>
<dbReference type="GeneID" id="11471104"/>
<gene>
    <name evidence="3" type="ordered locus">Ecym_6332</name>
</gene>
<accession>G8JUC8</accession>
<dbReference type="InParanoid" id="G8JUC8"/>